<sequence length="98" mass="10551">MVSPDRRHVYVSMSGMRGPVANMVGIVVSPDGGFIYACDFNSWQGNGKVIAIDRKTREVSVLADGLDQPSTLSLDGPYHLLVANTGSRTARRAAGRMK</sequence>
<dbReference type="STRING" id="200378.SAMN05216553_101264"/>
<dbReference type="AlphaFoldDB" id="A0A1G7KGB7"/>
<name>A0A1G7KGB7_9PSEU</name>
<organism evidence="1 2">
    <name type="scientific">Lentzea fradiae</name>
    <dbReference type="NCBI Taxonomy" id="200378"/>
    <lineage>
        <taxon>Bacteria</taxon>
        <taxon>Bacillati</taxon>
        <taxon>Actinomycetota</taxon>
        <taxon>Actinomycetes</taxon>
        <taxon>Pseudonocardiales</taxon>
        <taxon>Pseudonocardiaceae</taxon>
        <taxon>Lentzea</taxon>
    </lineage>
</organism>
<protein>
    <recommendedName>
        <fullName evidence="3">40-residue YVTN family beta-propeller repeat-containing protein</fullName>
    </recommendedName>
</protein>
<gene>
    <name evidence="1" type="ORF">SAMN05216553_101264</name>
</gene>
<dbReference type="Proteomes" id="UP000199623">
    <property type="component" value="Unassembled WGS sequence"/>
</dbReference>
<accession>A0A1G7KGB7</accession>
<proteinExistence type="predicted"/>
<dbReference type="OrthoDB" id="9768084at2"/>
<reference evidence="2" key="1">
    <citation type="submission" date="2016-10" db="EMBL/GenBank/DDBJ databases">
        <authorList>
            <person name="Varghese N."/>
            <person name="Submissions S."/>
        </authorList>
    </citation>
    <scope>NUCLEOTIDE SEQUENCE [LARGE SCALE GENOMIC DNA]</scope>
    <source>
        <strain evidence="2">CGMCC 4.3506</strain>
    </source>
</reference>
<dbReference type="InterPro" id="IPR015943">
    <property type="entry name" value="WD40/YVTN_repeat-like_dom_sf"/>
</dbReference>
<evidence type="ECO:0000313" key="1">
    <source>
        <dbReference type="EMBL" id="SDF36195.1"/>
    </source>
</evidence>
<dbReference type="SUPFAM" id="SSF63825">
    <property type="entry name" value="YWTD domain"/>
    <property type="match status" value="1"/>
</dbReference>
<dbReference type="EMBL" id="FNCC01000001">
    <property type="protein sequence ID" value="SDF36195.1"/>
    <property type="molecule type" value="Genomic_DNA"/>
</dbReference>
<dbReference type="Gene3D" id="2.130.10.10">
    <property type="entry name" value="YVTN repeat-like/Quinoprotein amine dehydrogenase"/>
    <property type="match status" value="1"/>
</dbReference>
<keyword evidence="2" id="KW-1185">Reference proteome</keyword>
<evidence type="ECO:0008006" key="3">
    <source>
        <dbReference type="Google" id="ProtNLM"/>
    </source>
</evidence>
<evidence type="ECO:0000313" key="2">
    <source>
        <dbReference type="Proteomes" id="UP000199623"/>
    </source>
</evidence>
<dbReference type="RefSeq" id="WP_143035777.1">
    <property type="nucleotide sequence ID" value="NZ_FNCC01000001.1"/>
</dbReference>